<dbReference type="SUPFAM" id="SSF55874">
    <property type="entry name" value="ATPase domain of HSP90 chaperone/DNA topoisomerase II/histidine kinase"/>
    <property type="match status" value="1"/>
</dbReference>
<dbReference type="EMBL" id="CP098502">
    <property type="protein sequence ID" value="UTI63471.1"/>
    <property type="molecule type" value="Genomic_DNA"/>
</dbReference>
<evidence type="ECO:0000259" key="9">
    <source>
        <dbReference type="Pfam" id="PF07730"/>
    </source>
</evidence>
<dbReference type="Gene3D" id="3.30.565.10">
    <property type="entry name" value="Histidine kinase-like ATPase, C-terminal domain"/>
    <property type="match status" value="1"/>
</dbReference>
<proteinExistence type="predicted"/>
<feature type="domain" description="Signal transduction histidine kinase subgroup 3 dimerisation and phosphoacceptor" evidence="9">
    <location>
        <begin position="122"/>
        <end position="186"/>
    </location>
</feature>
<evidence type="ECO:0000256" key="7">
    <source>
        <dbReference type="ARBA" id="ARBA00022840"/>
    </source>
</evidence>
<keyword evidence="8" id="KW-0902">Two-component regulatory system</keyword>
<accession>A0ABY5DN61</accession>
<dbReference type="Gene3D" id="1.20.5.1930">
    <property type="match status" value="1"/>
</dbReference>
<keyword evidence="7" id="KW-0067">ATP-binding</keyword>
<keyword evidence="5" id="KW-0547">Nucleotide-binding</keyword>
<dbReference type="Pfam" id="PF07730">
    <property type="entry name" value="HisKA_3"/>
    <property type="match status" value="1"/>
</dbReference>
<dbReference type="PANTHER" id="PTHR24421">
    <property type="entry name" value="NITRATE/NITRITE SENSOR PROTEIN NARX-RELATED"/>
    <property type="match status" value="1"/>
</dbReference>
<keyword evidence="6 10" id="KW-0418">Kinase</keyword>
<dbReference type="Proteomes" id="UP001056035">
    <property type="component" value="Chromosome"/>
</dbReference>
<evidence type="ECO:0000256" key="3">
    <source>
        <dbReference type="ARBA" id="ARBA00022553"/>
    </source>
</evidence>
<dbReference type="InterPro" id="IPR011712">
    <property type="entry name" value="Sig_transdc_His_kin_sub3_dim/P"/>
</dbReference>
<dbReference type="InterPro" id="IPR036890">
    <property type="entry name" value="HATPase_C_sf"/>
</dbReference>
<protein>
    <recommendedName>
        <fullName evidence="2">histidine kinase</fullName>
        <ecNumber evidence="2">2.7.13.3</ecNumber>
    </recommendedName>
</protein>
<evidence type="ECO:0000313" key="11">
    <source>
        <dbReference type="Proteomes" id="UP001056035"/>
    </source>
</evidence>
<comment type="catalytic activity">
    <reaction evidence="1">
        <text>ATP + protein L-histidine = ADP + protein N-phospho-L-histidine.</text>
        <dbReference type="EC" id="2.7.13.3"/>
    </reaction>
</comment>
<keyword evidence="3" id="KW-0597">Phosphoprotein</keyword>
<organism evidence="10 11">
    <name type="scientific">Paraconexibacter antarcticus</name>
    <dbReference type="NCBI Taxonomy" id="2949664"/>
    <lineage>
        <taxon>Bacteria</taxon>
        <taxon>Bacillati</taxon>
        <taxon>Actinomycetota</taxon>
        <taxon>Thermoleophilia</taxon>
        <taxon>Solirubrobacterales</taxon>
        <taxon>Paraconexibacteraceae</taxon>
        <taxon>Paraconexibacter</taxon>
    </lineage>
</organism>
<keyword evidence="11" id="KW-1185">Reference proteome</keyword>
<reference evidence="10 11" key="1">
    <citation type="submission" date="2022-06" db="EMBL/GenBank/DDBJ databases">
        <title>Paraconexibacter antarcticus.</title>
        <authorList>
            <person name="Kim C.S."/>
        </authorList>
    </citation>
    <scope>NUCLEOTIDE SEQUENCE [LARGE SCALE GENOMIC DNA]</scope>
    <source>
        <strain evidence="10 11">02-257</strain>
    </source>
</reference>
<dbReference type="InterPro" id="IPR050482">
    <property type="entry name" value="Sensor_HK_TwoCompSys"/>
</dbReference>
<evidence type="ECO:0000256" key="1">
    <source>
        <dbReference type="ARBA" id="ARBA00000085"/>
    </source>
</evidence>
<dbReference type="PANTHER" id="PTHR24421:SF10">
    <property type="entry name" value="NITRATE_NITRITE SENSOR PROTEIN NARQ"/>
    <property type="match status" value="1"/>
</dbReference>
<gene>
    <name evidence="10" type="ORF">NBH00_19245</name>
</gene>
<evidence type="ECO:0000313" key="10">
    <source>
        <dbReference type="EMBL" id="UTI63471.1"/>
    </source>
</evidence>
<keyword evidence="4" id="KW-0808">Transferase</keyword>
<dbReference type="EC" id="2.7.13.3" evidence="2"/>
<evidence type="ECO:0000256" key="5">
    <source>
        <dbReference type="ARBA" id="ARBA00022741"/>
    </source>
</evidence>
<evidence type="ECO:0000256" key="4">
    <source>
        <dbReference type="ARBA" id="ARBA00022679"/>
    </source>
</evidence>
<sequence>MGYRGLASVVVATVLAAALATTRNGGDSVLGAFVFVAEMAAAFGLGRYASPVPGGVAATLLLVAAVAQGGGNEAPNAFSVLFPLLAGYGLRGRDRLAEELAARGAELDAERDVYAGLSVRYERARIAAELHDIVAHAISVMVVQASAGQRLAAVDPGLTRETFSAIGEAARQAEADMGRLVALLADEEEVADAPDLALVQELVARAVGTGLDVTLRLEGDHAALPASAVRSTFLVVREGLTNALRYASGAPVRVLVAARPDELLVEVVNAAAPGAPDLAGHGSGNGLRGLRERLDSCGGRLDAGPTGDGGWQLRARLPRLAVAVR</sequence>
<dbReference type="CDD" id="cd16917">
    <property type="entry name" value="HATPase_UhpB-NarQ-NarX-like"/>
    <property type="match status" value="1"/>
</dbReference>
<evidence type="ECO:0000256" key="2">
    <source>
        <dbReference type="ARBA" id="ARBA00012438"/>
    </source>
</evidence>
<dbReference type="RefSeq" id="WP_254570196.1">
    <property type="nucleotide sequence ID" value="NZ_CP098502.1"/>
</dbReference>
<evidence type="ECO:0000256" key="6">
    <source>
        <dbReference type="ARBA" id="ARBA00022777"/>
    </source>
</evidence>
<dbReference type="GO" id="GO:0016301">
    <property type="term" value="F:kinase activity"/>
    <property type="evidence" value="ECO:0007669"/>
    <property type="project" value="UniProtKB-KW"/>
</dbReference>
<evidence type="ECO:0000256" key="8">
    <source>
        <dbReference type="ARBA" id="ARBA00023012"/>
    </source>
</evidence>
<name>A0ABY5DN61_9ACTN</name>